<dbReference type="AlphaFoldDB" id="A0A8D4BM49"/>
<evidence type="ECO:0000313" key="1">
    <source>
        <dbReference type="EMBL" id="AEN91316.1"/>
    </source>
</evidence>
<proteinExistence type="predicted"/>
<gene>
    <name evidence="1" type="ORF">BMWSH_4438</name>
</gene>
<evidence type="ECO:0000313" key="2">
    <source>
        <dbReference type="Proteomes" id="UP000001283"/>
    </source>
</evidence>
<accession>A0A8D4BM49</accession>
<dbReference type="Proteomes" id="UP000001283">
    <property type="component" value="Chromosome"/>
</dbReference>
<organism evidence="1 2">
    <name type="scientific">Priestia megaterium (strain WSH-002)</name>
    <name type="common">Bacillus megaterium</name>
    <dbReference type="NCBI Taxonomy" id="1006007"/>
    <lineage>
        <taxon>Bacteria</taxon>
        <taxon>Bacillati</taxon>
        <taxon>Bacillota</taxon>
        <taxon>Bacilli</taxon>
        <taxon>Bacillales</taxon>
        <taxon>Bacillaceae</taxon>
        <taxon>Priestia</taxon>
    </lineage>
</organism>
<dbReference type="EMBL" id="CP003017">
    <property type="protein sequence ID" value="AEN91316.1"/>
    <property type="molecule type" value="Genomic_DNA"/>
</dbReference>
<dbReference type="KEGG" id="bmh:BMWSH_4438"/>
<name>A0A8D4BM49_PRIMW</name>
<reference evidence="1 2" key="1">
    <citation type="journal article" date="2011" name="J. Bacteriol.">
        <title>Complete genome sequence of the industrial strain Bacillus megaterium WSH-002.</title>
        <authorList>
            <person name="Liu L."/>
            <person name="Li Y."/>
            <person name="Zhang J."/>
            <person name="Zou W."/>
            <person name="Zhou Z."/>
            <person name="Liu J."/>
            <person name="Li X."/>
            <person name="Wang L."/>
            <person name="Chen J."/>
        </authorList>
    </citation>
    <scope>NUCLEOTIDE SEQUENCE [LARGE SCALE GENOMIC DNA]</scope>
    <source>
        <strain evidence="1 2">WSH-002</strain>
    </source>
</reference>
<sequence>MNEPILAYFDKFSFTKNSLIYLQKTKKRRKILLFFVYRI</sequence>
<protein>
    <submittedName>
        <fullName evidence="1">Uncharacterized protein</fullName>
    </submittedName>
</protein>